<comment type="caution">
    <text evidence="3">The sequence shown here is derived from an EMBL/GenBank/DDBJ whole genome shotgun (WGS) entry which is preliminary data.</text>
</comment>
<organism evidence="3 4">
    <name type="scientific">Nonomuraea mangrovi</name>
    <dbReference type="NCBI Taxonomy" id="2316207"/>
    <lineage>
        <taxon>Bacteria</taxon>
        <taxon>Bacillati</taxon>
        <taxon>Actinomycetota</taxon>
        <taxon>Actinomycetes</taxon>
        <taxon>Streptosporangiales</taxon>
        <taxon>Streptosporangiaceae</taxon>
        <taxon>Nonomuraea</taxon>
    </lineage>
</organism>
<dbReference type="RefSeq" id="WP_379583024.1">
    <property type="nucleotide sequence ID" value="NZ_JBHUFV010000105.1"/>
</dbReference>
<evidence type="ECO:0000259" key="2">
    <source>
        <dbReference type="Pfam" id="PF22181"/>
    </source>
</evidence>
<protein>
    <submittedName>
        <fullName evidence="3">Glycosyltransferase family 2 protein</fullName>
    </submittedName>
</protein>
<evidence type="ECO:0000313" key="4">
    <source>
        <dbReference type="Proteomes" id="UP001597368"/>
    </source>
</evidence>
<gene>
    <name evidence="3" type="ORF">ACFSKW_52515</name>
</gene>
<dbReference type="Gene3D" id="3.90.550.10">
    <property type="entry name" value="Spore Coat Polysaccharide Biosynthesis Protein SpsA, Chain A"/>
    <property type="match status" value="1"/>
</dbReference>
<dbReference type="InterPro" id="IPR054028">
    <property type="entry name" value="TarS/TarP_linker"/>
</dbReference>
<name>A0ABW4TDK5_9ACTN</name>
<dbReference type="InterPro" id="IPR029044">
    <property type="entry name" value="Nucleotide-diphossugar_trans"/>
</dbReference>
<accession>A0ABW4TDK5</accession>
<dbReference type="SUPFAM" id="SSF53448">
    <property type="entry name" value="Nucleotide-diphospho-sugar transferases"/>
    <property type="match status" value="1"/>
</dbReference>
<proteinExistence type="predicted"/>
<dbReference type="PANTHER" id="PTHR43685">
    <property type="entry name" value="GLYCOSYLTRANSFERASE"/>
    <property type="match status" value="1"/>
</dbReference>
<dbReference type="Proteomes" id="UP001597368">
    <property type="component" value="Unassembled WGS sequence"/>
</dbReference>
<dbReference type="InterPro" id="IPR001173">
    <property type="entry name" value="Glyco_trans_2-like"/>
</dbReference>
<feature type="domain" description="Glycosyltransferase 2-like" evidence="1">
    <location>
        <begin position="2"/>
        <end position="121"/>
    </location>
</feature>
<evidence type="ECO:0000259" key="1">
    <source>
        <dbReference type="Pfam" id="PF00535"/>
    </source>
</evidence>
<dbReference type="InterPro" id="IPR050834">
    <property type="entry name" value="Glycosyltransf_2"/>
</dbReference>
<keyword evidence="4" id="KW-1185">Reference proteome</keyword>
<sequence>MIVNVHNPGDTADECIRSVLEQTLPPDEYEVIFVDDGSTDGIAERLDTVASVRRNVRVLHLPYTGTPLRGRNVGIASARGDYVYLLDQGDRLERGALALMHGRAVETEADVLVGRLVRDAGPPMVAFEANSERADILRDRLLTLLTPHKLYRRAFLEQERLGFAVSGGKVAEQAFSLCAYLRAKIIAVLADEVCCHLGEQEERVDEPAVVVTELRALLDVVDGGTEEGRQRDRIYAFWYRSMVLRPFLTPRFAGSSVDRGLTFTIFRELVLERFPERLDRYLPVHLRAVASMMRAGRLDQLVSFANESRRGELRAELSDVRWSGEVLELGLAVEIHTSAGEPARFREEEDRLYWRPPGSVDQTLLPDAVTDVTDAVAKARIEVYVRQEETGDVYFVPVVCDIVRIREGGRVRVQVHGQARIDVTTAALGEALPSGLWAVHVRMYGGAHRAATTVRHSEGPFTCLGVLAERPRRRLVVPCWSDDGELSLCIEPRSFSHSIALVSRGTTVTRQKRHIYVVVPVPYVPPSGGPAIELVLRHTTRHREISAPALVEPGLPGRTAGQLVAKVPVARLLPGKDQLGPGSWASSLRTDESETGLRFALEMRGGRIEIVPITAVDPEHDPMGRDTPLRRLARRVPGARFVLRLARAGRHRYLRD</sequence>
<reference evidence="4" key="1">
    <citation type="journal article" date="2019" name="Int. J. Syst. Evol. Microbiol.">
        <title>The Global Catalogue of Microorganisms (GCM) 10K type strain sequencing project: providing services to taxonomists for standard genome sequencing and annotation.</title>
        <authorList>
            <consortium name="The Broad Institute Genomics Platform"/>
            <consortium name="The Broad Institute Genome Sequencing Center for Infectious Disease"/>
            <person name="Wu L."/>
            <person name="Ma J."/>
        </authorList>
    </citation>
    <scope>NUCLEOTIDE SEQUENCE [LARGE SCALE GENOMIC DNA]</scope>
    <source>
        <strain evidence="4">ICMP 6774ER</strain>
    </source>
</reference>
<evidence type="ECO:0000313" key="3">
    <source>
        <dbReference type="EMBL" id="MFD1940112.1"/>
    </source>
</evidence>
<dbReference type="PANTHER" id="PTHR43685:SF2">
    <property type="entry name" value="GLYCOSYLTRANSFERASE 2-LIKE DOMAIN-CONTAINING PROTEIN"/>
    <property type="match status" value="1"/>
</dbReference>
<dbReference type="Pfam" id="PF00535">
    <property type="entry name" value="Glycos_transf_2"/>
    <property type="match status" value="1"/>
</dbReference>
<feature type="domain" description="TarS/TarP linker" evidence="2">
    <location>
        <begin position="207"/>
        <end position="305"/>
    </location>
</feature>
<dbReference type="Pfam" id="PF22181">
    <property type="entry name" value="TarS_linker"/>
    <property type="match status" value="1"/>
</dbReference>
<dbReference type="EMBL" id="JBHUFV010000105">
    <property type="protein sequence ID" value="MFD1940112.1"/>
    <property type="molecule type" value="Genomic_DNA"/>
</dbReference>
<dbReference type="CDD" id="cd00761">
    <property type="entry name" value="Glyco_tranf_GTA_type"/>
    <property type="match status" value="1"/>
</dbReference>